<dbReference type="InterPro" id="IPR041669">
    <property type="entry name" value="TetR_C_15"/>
</dbReference>
<dbReference type="STRING" id="288768.SAMEA3906486_02138"/>
<evidence type="ECO:0000256" key="2">
    <source>
        <dbReference type="PROSITE-ProRule" id="PRU00335"/>
    </source>
</evidence>
<dbReference type="Proteomes" id="UP000076848">
    <property type="component" value="Unassembled WGS sequence"/>
</dbReference>
<evidence type="ECO:0000256" key="1">
    <source>
        <dbReference type="ARBA" id="ARBA00023125"/>
    </source>
</evidence>
<dbReference type="InterPro" id="IPR050109">
    <property type="entry name" value="HTH-type_TetR-like_transc_reg"/>
</dbReference>
<dbReference type="Pfam" id="PF17918">
    <property type="entry name" value="TetR_C_15"/>
    <property type="match status" value="1"/>
</dbReference>
<keyword evidence="1 2" id="KW-0238">DNA-binding</keyword>
<keyword evidence="5" id="KW-1185">Reference proteome</keyword>
<protein>
    <submittedName>
        <fullName evidence="4">TetR family transcriptional regulator</fullName>
    </submittedName>
</protein>
<dbReference type="AlphaFoldDB" id="A0A157SF51"/>
<evidence type="ECO:0000313" key="4">
    <source>
        <dbReference type="EMBL" id="SAI68851.1"/>
    </source>
</evidence>
<sequence>MDAHAESTLKPRKQPRQARSQATVDAIFEATIQVLLADGLQKLTTIRVADRAGVSVGSLYQYYPNKQALLYSVLERHLVRIGDAVEQACLSSHGQPLADMVRAVVRAFVHAKTEHLEEGRALYALAGELETRELVHRAQQRHRTLLADMLATARDAVLEDLPTAAYMFSTAMTGPILAVIEGKAPARLVRALPHHIESLCLGYLQREAKIRP</sequence>
<gene>
    <name evidence="4" type="primary">kstR_2</name>
    <name evidence="4" type="ORF">SAMEA3906486_02138</name>
</gene>
<feature type="DNA-binding region" description="H-T-H motif" evidence="2">
    <location>
        <begin position="44"/>
        <end position="63"/>
    </location>
</feature>
<dbReference type="GO" id="GO:0003700">
    <property type="term" value="F:DNA-binding transcription factor activity"/>
    <property type="evidence" value="ECO:0007669"/>
    <property type="project" value="TreeGrafter"/>
</dbReference>
<reference evidence="4 5" key="1">
    <citation type="submission" date="2016-04" db="EMBL/GenBank/DDBJ databases">
        <authorList>
            <consortium name="Pathogen Informatics"/>
        </authorList>
    </citation>
    <scope>NUCLEOTIDE SEQUENCE [LARGE SCALE GENOMIC DNA]</scope>
    <source>
        <strain evidence="4 5">H050680373</strain>
    </source>
</reference>
<name>A0A157SF51_9BORD</name>
<dbReference type="OrthoDB" id="9816320at2"/>
<evidence type="ECO:0000259" key="3">
    <source>
        <dbReference type="PROSITE" id="PS50977"/>
    </source>
</evidence>
<dbReference type="RefSeq" id="WP_066126703.1">
    <property type="nucleotide sequence ID" value="NZ_FKIF01000006.1"/>
</dbReference>
<proteinExistence type="predicted"/>
<dbReference type="PANTHER" id="PTHR30055">
    <property type="entry name" value="HTH-TYPE TRANSCRIPTIONAL REGULATOR RUTR"/>
    <property type="match status" value="1"/>
</dbReference>
<dbReference type="InterPro" id="IPR009057">
    <property type="entry name" value="Homeodomain-like_sf"/>
</dbReference>
<dbReference type="SUPFAM" id="SSF46689">
    <property type="entry name" value="Homeodomain-like"/>
    <property type="match status" value="1"/>
</dbReference>
<dbReference type="PRINTS" id="PR00455">
    <property type="entry name" value="HTHTETR"/>
</dbReference>
<dbReference type="Gene3D" id="1.10.357.10">
    <property type="entry name" value="Tetracycline Repressor, domain 2"/>
    <property type="match status" value="1"/>
</dbReference>
<dbReference type="EMBL" id="FKIF01000006">
    <property type="protein sequence ID" value="SAI68851.1"/>
    <property type="molecule type" value="Genomic_DNA"/>
</dbReference>
<accession>A0A157SF51</accession>
<dbReference type="PROSITE" id="PS50977">
    <property type="entry name" value="HTH_TETR_2"/>
    <property type="match status" value="1"/>
</dbReference>
<dbReference type="InterPro" id="IPR001647">
    <property type="entry name" value="HTH_TetR"/>
</dbReference>
<dbReference type="GO" id="GO:0000976">
    <property type="term" value="F:transcription cis-regulatory region binding"/>
    <property type="evidence" value="ECO:0007669"/>
    <property type="project" value="TreeGrafter"/>
</dbReference>
<organism evidence="4 5">
    <name type="scientific">Bordetella ansorpii</name>
    <dbReference type="NCBI Taxonomy" id="288768"/>
    <lineage>
        <taxon>Bacteria</taxon>
        <taxon>Pseudomonadati</taxon>
        <taxon>Pseudomonadota</taxon>
        <taxon>Betaproteobacteria</taxon>
        <taxon>Burkholderiales</taxon>
        <taxon>Alcaligenaceae</taxon>
        <taxon>Bordetella</taxon>
    </lineage>
</organism>
<dbReference type="Pfam" id="PF00440">
    <property type="entry name" value="TetR_N"/>
    <property type="match status" value="1"/>
</dbReference>
<dbReference type="PANTHER" id="PTHR30055:SF201">
    <property type="entry name" value="TRANSCRIPTIONAL REGULATORY PROTEIN"/>
    <property type="match status" value="1"/>
</dbReference>
<feature type="domain" description="HTH tetR-type" evidence="3">
    <location>
        <begin position="21"/>
        <end position="81"/>
    </location>
</feature>
<evidence type="ECO:0000313" key="5">
    <source>
        <dbReference type="Proteomes" id="UP000076848"/>
    </source>
</evidence>